<comment type="caution">
    <text evidence="2">The sequence shown here is derived from an EMBL/GenBank/DDBJ whole genome shotgun (WGS) entry which is preliminary data.</text>
</comment>
<feature type="region of interest" description="Disordered" evidence="1">
    <location>
        <begin position="81"/>
        <end position="100"/>
    </location>
</feature>
<proteinExistence type="predicted"/>
<organism evidence="2 3">
    <name type="scientific">Leeia aquatica</name>
    <dbReference type="NCBI Taxonomy" id="2725557"/>
    <lineage>
        <taxon>Bacteria</taxon>
        <taxon>Pseudomonadati</taxon>
        <taxon>Pseudomonadota</taxon>
        <taxon>Betaproteobacteria</taxon>
        <taxon>Neisseriales</taxon>
        <taxon>Leeiaceae</taxon>
        <taxon>Leeia</taxon>
    </lineage>
</organism>
<reference evidence="2 3" key="1">
    <citation type="submission" date="2020-04" db="EMBL/GenBank/DDBJ databases">
        <title>Draft genome of Leeia sp. IMCC25680.</title>
        <authorList>
            <person name="Song J."/>
            <person name="Cho J.-C."/>
        </authorList>
    </citation>
    <scope>NUCLEOTIDE SEQUENCE [LARGE SCALE GENOMIC DNA]</scope>
    <source>
        <strain evidence="2 3">IMCC25680</strain>
    </source>
</reference>
<dbReference type="RefSeq" id="WP_168875254.1">
    <property type="nucleotide sequence ID" value="NZ_JABAIM010000001.1"/>
</dbReference>
<name>A0A847S1J7_9NEIS</name>
<sequence length="100" mass="10792">MNITLQHPFTNAAGQRIETLTIKRLKRGDLKAAHRHSKEDAEQEDFLFARMTGLLLEDLDLLDIADSKALTDAFRDMVVGGESSASTGSGSADSATDTAL</sequence>
<evidence type="ECO:0000313" key="2">
    <source>
        <dbReference type="EMBL" id="NLR73584.1"/>
    </source>
</evidence>
<accession>A0A847S1J7</accession>
<gene>
    <name evidence="2" type="ORF">HF682_00210</name>
</gene>
<dbReference type="Proteomes" id="UP000587991">
    <property type="component" value="Unassembled WGS sequence"/>
</dbReference>
<feature type="compositionally biased region" description="Low complexity" evidence="1">
    <location>
        <begin position="83"/>
        <end position="100"/>
    </location>
</feature>
<evidence type="ECO:0000313" key="3">
    <source>
        <dbReference type="Proteomes" id="UP000587991"/>
    </source>
</evidence>
<dbReference type="EMBL" id="JABAIM010000001">
    <property type="protein sequence ID" value="NLR73584.1"/>
    <property type="molecule type" value="Genomic_DNA"/>
</dbReference>
<protein>
    <submittedName>
        <fullName evidence="2">Phage tail assembly protein</fullName>
    </submittedName>
</protein>
<dbReference type="InterPro" id="IPR019289">
    <property type="entry name" value="Phage_tail_E/E"/>
</dbReference>
<dbReference type="Pfam" id="PF10109">
    <property type="entry name" value="Phage_TAC_7"/>
    <property type="match status" value="1"/>
</dbReference>
<evidence type="ECO:0000256" key="1">
    <source>
        <dbReference type="SAM" id="MobiDB-lite"/>
    </source>
</evidence>
<keyword evidence="3" id="KW-1185">Reference proteome</keyword>
<dbReference type="AlphaFoldDB" id="A0A847S1J7"/>